<proteinExistence type="predicted"/>
<protein>
    <submittedName>
        <fullName evidence="2">Uncharacterized protein</fullName>
    </submittedName>
</protein>
<feature type="signal peptide" evidence="1">
    <location>
        <begin position="1"/>
        <end position="37"/>
    </location>
</feature>
<dbReference type="Proteomes" id="UP000674084">
    <property type="component" value="Unassembled WGS sequence"/>
</dbReference>
<evidence type="ECO:0000313" key="2">
    <source>
        <dbReference type="EMBL" id="MBQ0928384.1"/>
    </source>
</evidence>
<gene>
    <name evidence="2" type="ORF">KBO27_30950</name>
</gene>
<dbReference type="EMBL" id="JAGPXE010000018">
    <property type="protein sequence ID" value="MBQ0928384.1"/>
    <property type="molecule type" value="Genomic_DNA"/>
</dbReference>
<organism evidence="2 3">
    <name type="scientific">Saccharopolyspora endophytica</name>
    <dbReference type="NCBI Taxonomy" id="543886"/>
    <lineage>
        <taxon>Bacteria</taxon>
        <taxon>Bacillati</taxon>
        <taxon>Actinomycetota</taxon>
        <taxon>Actinomycetes</taxon>
        <taxon>Pseudonocardiales</taxon>
        <taxon>Pseudonocardiaceae</taxon>
        <taxon>Saccharopolyspora</taxon>
    </lineage>
</organism>
<keyword evidence="1" id="KW-0732">Signal</keyword>
<feature type="chain" id="PRO_5047015832" evidence="1">
    <location>
        <begin position="38"/>
        <end position="336"/>
    </location>
</feature>
<sequence length="336" mass="34912">MLLKRKTQRRRQRAVAAMASIGLAAALVGVGSGVAPAAGVCGEGPAVPVSHAPPTDPAENFWEFEGKISDVDEAARTMTVNGATLHIPDELLVKTQNLDQETGNITLTDLMNPALPTIEGAATGIAHGTATYTPAPNDPTQSCVTFEAESVYVEFAENVLVGSFMGVAPDEQSITVAGAKVELNSDPRWPARIVDGAGDEKTFADLKGHEGLLLEAEGYYSTERGALQATIIETEQILGAPAEGTDVVATTRAQWKPNELRVNGAVSPAGTGKTVSVYRGGVVGTTCDTSAAPLGTATVAADGSWTVRNRNVRAYPPEVCAQSSDGGVRAATVEQR</sequence>
<name>A0ABS5DQ00_9PSEU</name>
<evidence type="ECO:0000313" key="3">
    <source>
        <dbReference type="Proteomes" id="UP000674084"/>
    </source>
</evidence>
<dbReference type="RefSeq" id="WP_210973393.1">
    <property type="nucleotide sequence ID" value="NZ_JAGPXE010000018.1"/>
</dbReference>
<reference evidence="2 3" key="1">
    <citation type="submission" date="2021-04" db="EMBL/GenBank/DDBJ databases">
        <title>Whole-genome sequencing of Saccharopolyspora endophytica KCTC 19397.</title>
        <authorList>
            <person name="Ay H."/>
            <person name="Saygin H."/>
            <person name="Sahin N."/>
        </authorList>
    </citation>
    <scope>NUCLEOTIDE SEQUENCE [LARGE SCALE GENOMIC DNA]</scope>
    <source>
        <strain evidence="2 3">KCTC 19397</strain>
    </source>
</reference>
<accession>A0ABS5DQ00</accession>
<keyword evidence="3" id="KW-1185">Reference proteome</keyword>
<comment type="caution">
    <text evidence="2">The sequence shown here is derived from an EMBL/GenBank/DDBJ whole genome shotgun (WGS) entry which is preliminary data.</text>
</comment>
<evidence type="ECO:0000256" key="1">
    <source>
        <dbReference type="SAM" id="SignalP"/>
    </source>
</evidence>